<evidence type="ECO:0000259" key="1">
    <source>
        <dbReference type="Pfam" id="PF12706"/>
    </source>
</evidence>
<comment type="caution">
    <text evidence="2">The sequence shown here is derived from an EMBL/GenBank/DDBJ whole genome shotgun (WGS) entry which is preliminary data.</text>
</comment>
<accession>A0A085WUH6</accession>
<dbReference type="SUPFAM" id="SSF56281">
    <property type="entry name" value="Metallo-hydrolase/oxidoreductase"/>
    <property type="match status" value="1"/>
</dbReference>
<dbReference type="EMBL" id="JMCB01000002">
    <property type="protein sequence ID" value="KFE71339.1"/>
    <property type="molecule type" value="Genomic_DNA"/>
</dbReference>
<name>A0A085WUH6_9BACT</name>
<proteinExistence type="predicted"/>
<dbReference type="GO" id="GO:0070290">
    <property type="term" value="F:N-acylphosphatidylethanolamine-specific phospholipase D activity"/>
    <property type="evidence" value="ECO:0007669"/>
    <property type="project" value="InterPro"/>
</dbReference>
<feature type="domain" description="Metallo-beta-lactamase" evidence="1">
    <location>
        <begin position="80"/>
        <end position="266"/>
    </location>
</feature>
<dbReference type="GO" id="GO:0005737">
    <property type="term" value="C:cytoplasm"/>
    <property type="evidence" value="ECO:0007669"/>
    <property type="project" value="TreeGrafter"/>
</dbReference>
<dbReference type="PANTHER" id="PTHR15032:SF36">
    <property type="entry name" value="METALLO-BETA-LACTAMASE DOMAIN-CONTAINING PROTEIN"/>
    <property type="match status" value="1"/>
</dbReference>
<dbReference type="PANTHER" id="PTHR15032">
    <property type="entry name" value="N-ACYL-PHOSPHATIDYLETHANOLAMINE-HYDROLYZING PHOSPHOLIPASE D"/>
    <property type="match status" value="1"/>
</dbReference>
<sequence>MALRFKNLDGSGPHGFDTVFKWAVGDKLRGLRRKSPSRAPVPRVEPDLAALATPPAPGQGARLTWLGHASWLVQLDGISLLIDPVLRDAINVVIRRNVPTGVPTEKLPPITASLVSHNHYDHLDLPSLKDVGAPIVTGLGQMPVFKGSRLGCTELDWWGSTKVGPVTVHYVPSQHWSRRALAGPNEMLWGGFVIEGSSARLYHSGDTAYFEGFKEIGRRHPGIDAAMLPIGAYDPAWFMSKQHMNPEEAVQAFEDLGASRFLAMHWGTFKLTDEPLDEPPQRLDAEWSRRHWPREKLHVLAVGQSLHVQQG</sequence>
<protein>
    <recommendedName>
        <fullName evidence="1">Metallo-beta-lactamase domain-containing protein</fullName>
    </recommendedName>
</protein>
<keyword evidence="3" id="KW-1185">Reference proteome</keyword>
<dbReference type="Gene3D" id="3.60.15.10">
    <property type="entry name" value="Ribonuclease Z/Hydroxyacylglutathione hydrolase-like"/>
    <property type="match status" value="1"/>
</dbReference>
<dbReference type="PIRSF" id="PIRSF038896">
    <property type="entry name" value="NAPE-PLD"/>
    <property type="match status" value="1"/>
</dbReference>
<dbReference type="GO" id="GO:0008270">
    <property type="term" value="F:zinc ion binding"/>
    <property type="evidence" value="ECO:0007669"/>
    <property type="project" value="InterPro"/>
</dbReference>
<gene>
    <name evidence="2" type="ORF">DB31_3469</name>
</gene>
<dbReference type="STRING" id="394096.DB31_3469"/>
<dbReference type="InterPro" id="IPR024884">
    <property type="entry name" value="NAPE-PLD"/>
</dbReference>
<dbReference type="InterPro" id="IPR001279">
    <property type="entry name" value="Metallo-B-lactamas"/>
</dbReference>
<organism evidence="2 3">
    <name type="scientific">Hyalangium minutum</name>
    <dbReference type="NCBI Taxonomy" id="394096"/>
    <lineage>
        <taxon>Bacteria</taxon>
        <taxon>Pseudomonadati</taxon>
        <taxon>Myxococcota</taxon>
        <taxon>Myxococcia</taxon>
        <taxon>Myxococcales</taxon>
        <taxon>Cystobacterineae</taxon>
        <taxon>Archangiaceae</taxon>
        <taxon>Hyalangium</taxon>
    </lineage>
</organism>
<evidence type="ECO:0000313" key="2">
    <source>
        <dbReference type="EMBL" id="KFE71339.1"/>
    </source>
</evidence>
<dbReference type="PATRIC" id="fig|394096.3.peg.1119"/>
<dbReference type="InterPro" id="IPR036866">
    <property type="entry name" value="RibonucZ/Hydroxyglut_hydro"/>
</dbReference>
<reference evidence="2 3" key="1">
    <citation type="submission" date="2014-04" db="EMBL/GenBank/DDBJ databases">
        <title>Genome assembly of Hyalangium minutum DSM 14724.</title>
        <authorList>
            <person name="Sharma G."/>
            <person name="Subramanian S."/>
        </authorList>
    </citation>
    <scope>NUCLEOTIDE SEQUENCE [LARGE SCALE GENOMIC DNA]</scope>
    <source>
        <strain evidence="2 3">DSM 14724</strain>
    </source>
</reference>
<dbReference type="Proteomes" id="UP000028725">
    <property type="component" value="Unassembled WGS sequence"/>
</dbReference>
<dbReference type="AlphaFoldDB" id="A0A085WUH6"/>
<evidence type="ECO:0000313" key="3">
    <source>
        <dbReference type="Proteomes" id="UP000028725"/>
    </source>
</evidence>
<dbReference type="Pfam" id="PF12706">
    <property type="entry name" value="Lactamase_B_2"/>
    <property type="match status" value="1"/>
</dbReference>
<dbReference type="OrthoDB" id="9805728at2"/>
<dbReference type="RefSeq" id="WP_044183205.1">
    <property type="nucleotide sequence ID" value="NZ_JMCB01000002.1"/>
</dbReference>